<evidence type="ECO:0000256" key="1">
    <source>
        <dbReference type="SAM" id="MobiDB-lite"/>
    </source>
</evidence>
<gene>
    <name evidence="2" type="ORF">ASPGLDRAFT_49315</name>
</gene>
<evidence type="ECO:0000313" key="2">
    <source>
        <dbReference type="EMBL" id="OJJ82512.1"/>
    </source>
</evidence>
<organism evidence="2 3">
    <name type="scientific">Aspergillus glaucus CBS 516.65</name>
    <dbReference type="NCBI Taxonomy" id="1160497"/>
    <lineage>
        <taxon>Eukaryota</taxon>
        <taxon>Fungi</taxon>
        <taxon>Dikarya</taxon>
        <taxon>Ascomycota</taxon>
        <taxon>Pezizomycotina</taxon>
        <taxon>Eurotiomycetes</taxon>
        <taxon>Eurotiomycetidae</taxon>
        <taxon>Eurotiales</taxon>
        <taxon>Aspergillaceae</taxon>
        <taxon>Aspergillus</taxon>
        <taxon>Aspergillus subgen. Aspergillus</taxon>
    </lineage>
</organism>
<dbReference type="AlphaFoldDB" id="A0A1L9VFA6"/>
<proteinExistence type="predicted"/>
<keyword evidence="3" id="KW-1185">Reference proteome</keyword>
<accession>A0A1L9VFA6</accession>
<feature type="region of interest" description="Disordered" evidence="1">
    <location>
        <begin position="57"/>
        <end position="88"/>
    </location>
</feature>
<evidence type="ECO:0000313" key="3">
    <source>
        <dbReference type="Proteomes" id="UP000184300"/>
    </source>
</evidence>
<sequence>MTIHTDVIQGKSAPLDALMTNGHMKKSIDRVAVLDDIDLGIFARFCEYLYVGRYTTPDVLSSGKGWNENGERQRDDEVRTVSPLEYSS</sequence>
<evidence type="ECO:0008006" key="4">
    <source>
        <dbReference type="Google" id="ProtNLM"/>
    </source>
</evidence>
<reference evidence="3" key="1">
    <citation type="journal article" date="2017" name="Genome Biol.">
        <title>Comparative genomics reveals high biological diversity and specific adaptations in the industrially and medically important fungal genus Aspergillus.</title>
        <authorList>
            <person name="de Vries R.P."/>
            <person name="Riley R."/>
            <person name="Wiebenga A."/>
            <person name="Aguilar-Osorio G."/>
            <person name="Amillis S."/>
            <person name="Uchima C.A."/>
            <person name="Anderluh G."/>
            <person name="Asadollahi M."/>
            <person name="Askin M."/>
            <person name="Barry K."/>
            <person name="Battaglia E."/>
            <person name="Bayram O."/>
            <person name="Benocci T."/>
            <person name="Braus-Stromeyer S.A."/>
            <person name="Caldana C."/>
            <person name="Canovas D."/>
            <person name="Cerqueira G.C."/>
            <person name="Chen F."/>
            <person name="Chen W."/>
            <person name="Choi C."/>
            <person name="Clum A."/>
            <person name="Dos Santos R.A."/>
            <person name="Damasio A.R."/>
            <person name="Diallinas G."/>
            <person name="Emri T."/>
            <person name="Fekete E."/>
            <person name="Flipphi M."/>
            <person name="Freyberg S."/>
            <person name="Gallo A."/>
            <person name="Gournas C."/>
            <person name="Habgood R."/>
            <person name="Hainaut M."/>
            <person name="Harispe M.L."/>
            <person name="Henrissat B."/>
            <person name="Hilden K.S."/>
            <person name="Hope R."/>
            <person name="Hossain A."/>
            <person name="Karabika E."/>
            <person name="Karaffa L."/>
            <person name="Karanyi Z."/>
            <person name="Krasevec N."/>
            <person name="Kuo A."/>
            <person name="Kusch H."/>
            <person name="LaButti K."/>
            <person name="Lagendijk E.L."/>
            <person name="Lapidus A."/>
            <person name="Levasseur A."/>
            <person name="Lindquist E."/>
            <person name="Lipzen A."/>
            <person name="Logrieco A.F."/>
            <person name="MacCabe A."/>
            <person name="Maekelae M.R."/>
            <person name="Malavazi I."/>
            <person name="Melin P."/>
            <person name="Meyer V."/>
            <person name="Mielnichuk N."/>
            <person name="Miskei M."/>
            <person name="Molnar A.P."/>
            <person name="Mule G."/>
            <person name="Ngan C.Y."/>
            <person name="Orejas M."/>
            <person name="Orosz E."/>
            <person name="Ouedraogo J.P."/>
            <person name="Overkamp K.M."/>
            <person name="Park H.-S."/>
            <person name="Perrone G."/>
            <person name="Piumi F."/>
            <person name="Punt P.J."/>
            <person name="Ram A.F."/>
            <person name="Ramon A."/>
            <person name="Rauscher S."/>
            <person name="Record E."/>
            <person name="Riano-Pachon D.M."/>
            <person name="Robert V."/>
            <person name="Roehrig J."/>
            <person name="Ruller R."/>
            <person name="Salamov A."/>
            <person name="Salih N.S."/>
            <person name="Samson R.A."/>
            <person name="Sandor E."/>
            <person name="Sanguinetti M."/>
            <person name="Schuetze T."/>
            <person name="Sepcic K."/>
            <person name="Shelest E."/>
            <person name="Sherlock G."/>
            <person name="Sophianopoulou V."/>
            <person name="Squina F.M."/>
            <person name="Sun H."/>
            <person name="Susca A."/>
            <person name="Todd R.B."/>
            <person name="Tsang A."/>
            <person name="Unkles S.E."/>
            <person name="van de Wiele N."/>
            <person name="van Rossen-Uffink D."/>
            <person name="Oliveira J.V."/>
            <person name="Vesth T.C."/>
            <person name="Visser J."/>
            <person name="Yu J.-H."/>
            <person name="Zhou M."/>
            <person name="Andersen M.R."/>
            <person name="Archer D.B."/>
            <person name="Baker S.E."/>
            <person name="Benoit I."/>
            <person name="Brakhage A.A."/>
            <person name="Braus G.H."/>
            <person name="Fischer R."/>
            <person name="Frisvad J.C."/>
            <person name="Goldman G.H."/>
            <person name="Houbraken J."/>
            <person name="Oakley B."/>
            <person name="Pocsi I."/>
            <person name="Scazzocchio C."/>
            <person name="Seiboth B."/>
            <person name="vanKuyk P.A."/>
            <person name="Wortman J."/>
            <person name="Dyer P.S."/>
            <person name="Grigoriev I.V."/>
        </authorList>
    </citation>
    <scope>NUCLEOTIDE SEQUENCE [LARGE SCALE GENOMIC DNA]</scope>
    <source>
        <strain evidence="3">CBS 516.65</strain>
    </source>
</reference>
<feature type="non-terminal residue" evidence="2">
    <location>
        <position position="88"/>
    </location>
</feature>
<dbReference type="STRING" id="1160497.A0A1L9VFA6"/>
<dbReference type="OrthoDB" id="9997739at2759"/>
<dbReference type="Proteomes" id="UP000184300">
    <property type="component" value="Unassembled WGS sequence"/>
</dbReference>
<feature type="compositionally biased region" description="Basic and acidic residues" evidence="1">
    <location>
        <begin position="69"/>
        <end position="79"/>
    </location>
</feature>
<dbReference type="VEuPathDB" id="FungiDB:ASPGLDRAFT_49315"/>
<dbReference type="GeneID" id="34463335"/>
<name>A0A1L9VFA6_ASPGL</name>
<dbReference type="EMBL" id="KV878902">
    <property type="protein sequence ID" value="OJJ82512.1"/>
    <property type="molecule type" value="Genomic_DNA"/>
</dbReference>
<protein>
    <recommendedName>
        <fullName evidence="4">BTB domain-containing protein</fullName>
    </recommendedName>
</protein>
<dbReference type="RefSeq" id="XP_022399210.1">
    <property type="nucleotide sequence ID" value="XM_022547074.1"/>
</dbReference>